<accession>A0ABP9W0Z4</accession>
<dbReference type="RefSeq" id="WP_345689436.1">
    <property type="nucleotide sequence ID" value="NZ_BAABRO010000033.1"/>
</dbReference>
<dbReference type="Proteomes" id="UP001416858">
    <property type="component" value="Unassembled WGS sequence"/>
</dbReference>
<dbReference type="EMBL" id="BAABRO010000033">
    <property type="protein sequence ID" value="GAA5511050.1"/>
    <property type="molecule type" value="Genomic_DNA"/>
</dbReference>
<evidence type="ECO:0000313" key="1">
    <source>
        <dbReference type="EMBL" id="GAA5511050.1"/>
    </source>
</evidence>
<name>A0ABP9W0Z4_9BACT</name>
<reference evidence="1 2" key="1">
    <citation type="submission" date="2024-02" db="EMBL/GenBank/DDBJ databases">
        <title>Rhodopirellula caenicola NBRC 110016.</title>
        <authorList>
            <person name="Ichikawa N."/>
            <person name="Katano-Makiyama Y."/>
            <person name="Hidaka K."/>
        </authorList>
    </citation>
    <scope>NUCLEOTIDE SEQUENCE [LARGE SCALE GENOMIC DNA]</scope>
    <source>
        <strain evidence="1 2">NBRC 110016</strain>
    </source>
</reference>
<comment type="caution">
    <text evidence="1">The sequence shown here is derived from an EMBL/GenBank/DDBJ whole genome shotgun (WGS) entry which is preliminary data.</text>
</comment>
<evidence type="ECO:0000313" key="2">
    <source>
        <dbReference type="Proteomes" id="UP001416858"/>
    </source>
</evidence>
<proteinExistence type="predicted"/>
<gene>
    <name evidence="1" type="ORF">Rcae01_06563</name>
</gene>
<keyword evidence="2" id="KW-1185">Reference proteome</keyword>
<organism evidence="1 2">
    <name type="scientific">Novipirellula caenicola</name>
    <dbReference type="NCBI Taxonomy" id="1536901"/>
    <lineage>
        <taxon>Bacteria</taxon>
        <taxon>Pseudomonadati</taxon>
        <taxon>Planctomycetota</taxon>
        <taxon>Planctomycetia</taxon>
        <taxon>Pirellulales</taxon>
        <taxon>Pirellulaceae</taxon>
        <taxon>Novipirellula</taxon>
    </lineage>
</organism>
<protein>
    <submittedName>
        <fullName evidence="1">Uncharacterized protein</fullName>
    </submittedName>
</protein>
<sequence>MAWRPTHLVEGGELDNTQLGWTVGWLQLEGFAERMQLKLSGNCHPDLAGWKFRIHRESPELDRGFGGDVPPDYSGISLDQSGVVGDITADQVIKHHEIPTEELLRRLRAGEKPPFTLRKCLYLEWFSNLNGRVVVQSTRLTVERFGEQAFELTEAQWREQINQNQEEMNFFMMQLGDALDNSVSDDASKDDSSSES</sequence>